<organism evidence="2 3">
    <name type="scientific">Candidatus [Bacteroides] periocalifornicus</name>
    <dbReference type="NCBI Taxonomy" id="1702214"/>
    <lineage>
        <taxon>Bacteria</taxon>
        <taxon>Pseudomonadati</taxon>
        <taxon>Bacteroidota</taxon>
    </lineage>
</organism>
<reference evidence="2" key="1">
    <citation type="submission" date="2015-08" db="EMBL/GenBank/DDBJ databases">
        <title>Candidatus Bacteriodes Periocalifornicus.</title>
        <authorList>
            <person name="McLean J.S."/>
            <person name="Kelley S."/>
        </authorList>
    </citation>
    <scope>NUCLEOTIDE SEQUENCE [LARGE SCALE GENOMIC DNA]</scope>
    <source>
        <strain evidence="2">12B</strain>
    </source>
</reference>
<sequence length="195" mass="22327">MTKKKQNENGEQFKRAARALEEVIQSLRMAELPNDRESLIACIELLSGSEMLSNYVSQQLMEVLLPEFMHTGGPLGTLAELLTFLRWSEGHPNTRKALKDWRKRKEKEMHEMFIRTMEQQNDEGAKTFFPSPRMARVMMDCEEEIDSPNGNDSMLAGEFGEFMELIKNLSAPKKQPKGGSKSPTSRKKKKLDSDE</sequence>
<name>A0A0Q4B902_9BACT</name>
<dbReference type="PATRIC" id="fig|1702214.3.peg.1302"/>
<evidence type="ECO:0000313" key="2">
    <source>
        <dbReference type="EMBL" id="KQM09114.1"/>
    </source>
</evidence>
<keyword evidence="3" id="KW-1185">Reference proteome</keyword>
<feature type="region of interest" description="Disordered" evidence="1">
    <location>
        <begin position="166"/>
        <end position="195"/>
    </location>
</feature>
<dbReference type="Proteomes" id="UP000054172">
    <property type="component" value="Unassembled WGS sequence"/>
</dbReference>
<comment type="caution">
    <text evidence="2">The sequence shown here is derived from an EMBL/GenBank/DDBJ whole genome shotgun (WGS) entry which is preliminary data.</text>
</comment>
<evidence type="ECO:0000256" key="1">
    <source>
        <dbReference type="SAM" id="MobiDB-lite"/>
    </source>
</evidence>
<feature type="compositionally biased region" description="Low complexity" evidence="1">
    <location>
        <begin position="170"/>
        <end position="183"/>
    </location>
</feature>
<dbReference type="STRING" id="1702214.AL399_03610"/>
<protein>
    <submittedName>
        <fullName evidence="2">Uncharacterized protein</fullName>
    </submittedName>
</protein>
<accession>A0A0Q4B902</accession>
<dbReference type="AlphaFoldDB" id="A0A0Q4B902"/>
<evidence type="ECO:0000313" key="3">
    <source>
        <dbReference type="Proteomes" id="UP000054172"/>
    </source>
</evidence>
<proteinExistence type="predicted"/>
<dbReference type="EMBL" id="LIIK01000012">
    <property type="protein sequence ID" value="KQM09114.1"/>
    <property type="molecule type" value="Genomic_DNA"/>
</dbReference>
<gene>
    <name evidence="2" type="ORF">AL399_03610</name>
</gene>
<feature type="compositionally biased region" description="Basic residues" evidence="1">
    <location>
        <begin position="184"/>
        <end position="195"/>
    </location>
</feature>